<dbReference type="eggNOG" id="COG1073">
    <property type="taxonomic scope" value="Bacteria"/>
</dbReference>
<dbReference type="OrthoDB" id="3205934at2"/>
<reference evidence="2 3" key="1">
    <citation type="submission" date="2014-07" db="EMBL/GenBank/DDBJ databases">
        <title>Genome Sequencing of Dermacoccus nishinomiyaensis.</title>
        <authorList>
            <person name="Hong K.W."/>
            <person name="Chan K.G."/>
        </authorList>
    </citation>
    <scope>NUCLEOTIDE SEQUENCE [LARGE SCALE GENOMIC DNA]</scope>
    <source>
        <strain evidence="2 3">M25</strain>
    </source>
</reference>
<evidence type="ECO:0000313" key="2">
    <source>
        <dbReference type="EMBL" id="AIF41509.1"/>
    </source>
</evidence>
<dbReference type="AlphaFoldDB" id="A0A075JHV6"/>
<protein>
    <recommendedName>
        <fullName evidence="1">Serine aminopeptidase S33 domain-containing protein</fullName>
    </recommendedName>
</protein>
<dbReference type="InterPro" id="IPR022742">
    <property type="entry name" value="Hydrolase_4"/>
</dbReference>
<dbReference type="RefSeq" id="WP_038569337.1">
    <property type="nucleotide sequence ID" value="NZ_CP008889.1"/>
</dbReference>
<dbReference type="InterPro" id="IPR050471">
    <property type="entry name" value="AB_hydrolase"/>
</dbReference>
<dbReference type="PANTHER" id="PTHR43433:SF5">
    <property type="entry name" value="AB HYDROLASE-1 DOMAIN-CONTAINING PROTEIN"/>
    <property type="match status" value="1"/>
</dbReference>
<name>A0A075JHV6_9MICO</name>
<dbReference type="InterPro" id="IPR029058">
    <property type="entry name" value="AB_hydrolase_fold"/>
</dbReference>
<gene>
    <name evidence="2" type="ORF">HX89_11840</name>
</gene>
<feature type="domain" description="Serine aminopeptidase S33" evidence="1">
    <location>
        <begin position="69"/>
        <end position="239"/>
    </location>
</feature>
<evidence type="ECO:0000313" key="3">
    <source>
        <dbReference type="Proteomes" id="UP000027986"/>
    </source>
</evidence>
<dbReference type="HOGENOM" id="CLU_081826_0_0_11"/>
<dbReference type="SUPFAM" id="SSF53474">
    <property type="entry name" value="alpha/beta-Hydrolases"/>
    <property type="match status" value="1"/>
</dbReference>
<dbReference type="Gene3D" id="3.40.50.1820">
    <property type="entry name" value="alpha/beta hydrolase"/>
    <property type="match status" value="1"/>
</dbReference>
<dbReference type="Pfam" id="PF12146">
    <property type="entry name" value="Hydrolase_4"/>
    <property type="match status" value="1"/>
</dbReference>
<dbReference type="GeneID" id="41842467"/>
<dbReference type="EMBL" id="CP008889">
    <property type="protein sequence ID" value="AIF41509.1"/>
    <property type="molecule type" value="Genomic_DNA"/>
</dbReference>
<evidence type="ECO:0000259" key="1">
    <source>
        <dbReference type="Pfam" id="PF12146"/>
    </source>
</evidence>
<organism evidence="2 3">
    <name type="scientific">Dermacoccus nishinomiyaensis</name>
    <dbReference type="NCBI Taxonomy" id="1274"/>
    <lineage>
        <taxon>Bacteria</taxon>
        <taxon>Bacillati</taxon>
        <taxon>Actinomycetota</taxon>
        <taxon>Actinomycetes</taxon>
        <taxon>Micrococcales</taxon>
        <taxon>Dermacoccaceae</taxon>
        <taxon>Dermacoccus</taxon>
    </lineage>
</organism>
<proteinExistence type="predicted"/>
<dbReference type="KEGG" id="dni:HX89_11840"/>
<dbReference type="PANTHER" id="PTHR43433">
    <property type="entry name" value="HYDROLASE, ALPHA/BETA FOLD FAMILY PROTEIN"/>
    <property type="match status" value="1"/>
</dbReference>
<accession>A0A075JHV6</accession>
<keyword evidence="3" id="KW-1185">Reference proteome</keyword>
<sequence>MAADFVDGPSGPLEVVRSGRGEPVTVFAHGMGASIPSTRPYASGVSGTRVFFHFRSHGRSAPAFDGWDYDHTADELLAVSDHVAATRALGVSMGAGSILRVLLRDPRRFERVVLVIPAVVDSPRNSVGLVRYEAMAQASRDGDAATIRAQLERELPASARGSDAAQAWVDQQTEVFLRPGMAEALRDMPHAVPVADVEALRSLELPVLILAQRGDEVHPVSSAERLAQHLPNARLEVFDEHGLLWGHRARVREVVGEFFDPPADDIR</sequence>
<dbReference type="Proteomes" id="UP000027986">
    <property type="component" value="Chromosome"/>
</dbReference>